<evidence type="ECO:0008006" key="4">
    <source>
        <dbReference type="Google" id="ProtNLM"/>
    </source>
</evidence>
<sequence>MPLEWLFGRRITPEEMLRKNQRTLNKAMRDLDREKGHMEQQEKKLIADIKKMAKDGQMESVKILARDLVRTRRYQKKFTLMKANIQGVSLKIQTLRSQNAMAGAMHGVTRAMQSMNRQMNLPQIQRILQEFEKQSDVMDMKEEIMNEAIDDAMEDEGDEEESDQVVTQVLDELGLQLNDQLAGLNPASASLSTTNKAAVPAVAGGGGGNAGGISDADADLQARLDNLRRE</sequence>
<gene>
    <name evidence="2" type="ORF">V9T40_005842</name>
</gene>
<comment type="caution">
    <text evidence="2">The sequence shown here is derived from an EMBL/GenBank/DDBJ whole genome shotgun (WGS) entry which is preliminary data.</text>
</comment>
<name>A0AAN9Y9Z9_9HEMI</name>
<dbReference type="PANTHER" id="PTHR10476">
    <property type="entry name" value="CHARGED MULTIVESICULAR BODY PROTEIN"/>
    <property type="match status" value="1"/>
</dbReference>
<comment type="similarity">
    <text evidence="1">Belongs to the SNF7 family.</text>
</comment>
<dbReference type="EMBL" id="JBBCAQ010000003">
    <property type="protein sequence ID" value="KAK7604656.1"/>
    <property type="molecule type" value="Genomic_DNA"/>
</dbReference>
<proteinExistence type="inferred from homology"/>
<evidence type="ECO:0000313" key="3">
    <source>
        <dbReference type="Proteomes" id="UP001367676"/>
    </source>
</evidence>
<dbReference type="Gene3D" id="6.10.140.1230">
    <property type="match status" value="1"/>
</dbReference>
<protein>
    <recommendedName>
        <fullName evidence="4">Charged multivesicular body protein 2a</fullName>
    </recommendedName>
</protein>
<accession>A0AAN9Y9Z9</accession>
<dbReference type="GO" id="GO:0007034">
    <property type="term" value="P:vacuolar transport"/>
    <property type="evidence" value="ECO:0007669"/>
    <property type="project" value="InterPro"/>
</dbReference>
<evidence type="ECO:0000313" key="2">
    <source>
        <dbReference type="EMBL" id="KAK7604656.1"/>
    </source>
</evidence>
<organism evidence="2 3">
    <name type="scientific">Parthenolecanium corni</name>
    <dbReference type="NCBI Taxonomy" id="536013"/>
    <lineage>
        <taxon>Eukaryota</taxon>
        <taxon>Metazoa</taxon>
        <taxon>Ecdysozoa</taxon>
        <taxon>Arthropoda</taxon>
        <taxon>Hexapoda</taxon>
        <taxon>Insecta</taxon>
        <taxon>Pterygota</taxon>
        <taxon>Neoptera</taxon>
        <taxon>Paraneoptera</taxon>
        <taxon>Hemiptera</taxon>
        <taxon>Sternorrhyncha</taxon>
        <taxon>Coccoidea</taxon>
        <taxon>Coccidae</taxon>
        <taxon>Parthenolecanium</taxon>
    </lineage>
</organism>
<dbReference type="Proteomes" id="UP001367676">
    <property type="component" value="Unassembled WGS sequence"/>
</dbReference>
<dbReference type="InterPro" id="IPR005024">
    <property type="entry name" value="Snf7_fam"/>
</dbReference>
<reference evidence="2 3" key="1">
    <citation type="submission" date="2024-03" db="EMBL/GenBank/DDBJ databases">
        <title>Adaptation during the transition from Ophiocordyceps entomopathogen to insect associate is accompanied by gene loss and intensified selection.</title>
        <authorList>
            <person name="Ward C.M."/>
            <person name="Onetto C.A."/>
            <person name="Borneman A.R."/>
        </authorList>
    </citation>
    <scope>NUCLEOTIDE SEQUENCE [LARGE SCALE GENOMIC DNA]</scope>
    <source>
        <strain evidence="2">AWRI1</strain>
        <tissue evidence="2">Single Adult Female</tissue>
    </source>
</reference>
<keyword evidence="3" id="KW-1185">Reference proteome</keyword>
<dbReference type="AlphaFoldDB" id="A0AAN9Y9Z9"/>
<evidence type="ECO:0000256" key="1">
    <source>
        <dbReference type="ARBA" id="ARBA00006190"/>
    </source>
</evidence>
<dbReference type="Pfam" id="PF03357">
    <property type="entry name" value="Snf7"/>
    <property type="match status" value="1"/>
</dbReference>